<dbReference type="AlphaFoldDB" id="A0A9P6KGC0"/>
<keyword evidence="9" id="KW-1185">Reference proteome</keyword>
<dbReference type="Pfam" id="PF01987">
    <property type="entry name" value="AIM24"/>
    <property type="match status" value="1"/>
</dbReference>
<feature type="compositionally biased region" description="Basic and acidic residues" evidence="7">
    <location>
        <begin position="447"/>
        <end position="465"/>
    </location>
</feature>
<dbReference type="PANTHER" id="PTHR36959">
    <property type="entry name" value="ALTERED INHERITANCE OF MITOCHONDRIA PROTEIN 24, MITOCHONDRIAL"/>
    <property type="match status" value="1"/>
</dbReference>
<dbReference type="EMBL" id="JAABOA010000559">
    <property type="protein sequence ID" value="KAF9583886.1"/>
    <property type="molecule type" value="Genomic_DNA"/>
</dbReference>
<dbReference type="GO" id="GO:0005743">
    <property type="term" value="C:mitochondrial inner membrane"/>
    <property type="evidence" value="ECO:0007669"/>
    <property type="project" value="TreeGrafter"/>
</dbReference>
<dbReference type="SUPFAM" id="SSF51219">
    <property type="entry name" value="TRAP-like"/>
    <property type="match status" value="1"/>
</dbReference>
<feature type="region of interest" description="Disordered" evidence="7">
    <location>
        <begin position="62"/>
        <end position="101"/>
    </location>
</feature>
<comment type="subcellular location">
    <subcellularLocation>
        <location evidence="1 6">Mitochondrion</location>
    </subcellularLocation>
</comment>
<organism evidence="8 9">
    <name type="scientific">Lunasporangiospora selenospora</name>
    <dbReference type="NCBI Taxonomy" id="979761"/>
    <lineage>
        <taxon>Eukaryota</taxon>
        <taxon>Fungi</taxon>
        <taxon>Fungi incertae sedis</taxon>
        <taxon>Mucoromycota</taxon>
        <taxon>Mortierellomycotina</taxon>
        <taxon>Mortierellomycetes</taxon>
        <taxon>Mortierellales</taxon>
        <taxon>Mortierellaceae</taxon>
        <taxon>Lunasporangiospora</taxon>
    </lineage>
</organism>
<dbReference type="InterPro" id="IPR002838">
    <property type="entry name" value="AIM24"/>
</dbReference>
<dbReference type="InterPro" id="IPR036983">
    <property type="entry name" value="AIM24_sf"/>
</dbReference>
<evidence type="ECO:0000256" key="7">
    <source>
        <dbReference type="SAM" id="MobiDB-lite"/>
    </source>
</evidence>
<evidence type="ECO:0000256" key="5">
    <source>
        <dbReference type="ARBA" id="ARBA00023128"/>
    </source>
</evidence>
<dbReference type="GO" id="GO:0007007">
    <property type="term" value="P:inner mitochondrial membrane organization"/>
    <property type="evidence" value="ECO:0007669"/>
    <property type="project" value="TreeGrafter"/>
</dbReference>
<evidence type="ECO:0000313" key="9">
    <source>
        <dbReference type="Proteomes" id="UP000780801"/>
    </source>
</evidence>
<gene>
    <name evidence="8" type="ORF">BGW38_008202</name>
</gene>
<dbReference type="Gene3D" id="3.60.160.10">
    <property type="entry name" value="Mitochondrial biogenesis AIM24"/>
    <property type="match status" value="1"/>
</dbReference>
<name>A0A9P6KGC0_9FUNG</name>
<evidence type="ECO:0000256" key="1">
    <source>
        <dbReference type="ARBA" id="ARBA00004173"/>
    </source>
</evidence>
<proteinExistence type="inferred from homology"/>
<feature type="compositionally biased region" description="Polar residues" evidence="7">
    <location>
        <begin position="81"/>
        <end position="101"/>
    </location>
</feature>
<dbReference type="Proteomes" id="UP000780801">
    <property type="component" value="Unassembled WGS sequence"/>
</dbReference>
<evidence type="ECO:0000256" key="6">
    <source>
        <dbReference type="RuleBase" id="RU363045"/>
    </source>
</evidence>
<dbReference type="InterPro" id="IPR016031">
    <property type="entry name" value="Trp_RNA-bd_attenuator-like_dom"/>
</dbReference>
<comment type="similarity">
    <text evidence="2 6">Belongs to the AIM24 family.</text>
</comment>
<reference evidence="8" key="1">
    <citation type="journal article" date="2020" name="Fungal Divers.">
        <title>Resolving the Mortierellaceae phylogeny through synthesis of multi-gene phylogenetics and phylogenomics.</title>
        <authorList>
            <person name="Vandepol N."/>
            <person name="Liber J."/>
            <person name="Desiro A."/>
            <person name="Na H."/>
            <person name="Kennedy M."/>
            <person name="Barry K."/>
            <person name="Grigoriev I.V."/>
            <person name="Miller A.N."/>
            <person name="O'Donnell K."/>
            <person name="Stajich J.E."/>
            <person name="Bonito G."/>
        </authorList>
    </citation>
    <scope>NUCLEOTIDE SEQUENCE</scope>
    <source>
        <strain evidence="8">KOD1015</strain>
    </source>
</reference>
<evidence type="ECO:0000256" key="2">
    <source>
        <dbReference type="ARBA" id="ARBA00009322"/>
    </source>
</evidence>
<dbReference type="PANTHER" id="PTHR36959:SF2">
    <property type="entry name" value="ALTERED INHERITANCE OF MITOCHONDRIA PROTEIN 24, MITOCHONDRIAL"/>
    <property type="match status" value="1"/>
</dbReference>
<sequence length="465" mass="49221">MNARAIVSRAGYKPSRVLSTIATRRAYANLAYNASSQSSPAGGDVPTLDRKLGSIEERIQARRGVLNNTNKNTGHEEASEGVTSKDVQGESAHSSNATESGSVKKGIMSILPGINTASKWIRQPSVADPEFEVVSAGLGSMLHVRLPSRSELYAAPGAAIGSSTDVHSELSTASNPLKALGRRLAGGSLYFQKFTTSGIAGDVLLAPQYMSDIAAIRMDGTSEYFVRRDAFLARSPRVVLQLGLAKAGLGLTNFFAHRVTGRGTLAIASYGGIYRLVLAPNEEYLVNPRHLIAWEAGASPAASRLALDPTHDSAEPEARASKILSNPYVASTLNIAARVAERAGSVLFGKQEFLKLQGPGDFYLSSRIRPSTEVLKQITSSTTKLPVIYPAPVAPAPPVPTTPPHTFATVTRDGQVTISSTLKTATTSSSSTPSTPLTGSNPQIKRQVTEHKEGTTVPKRETSSS</sequence>
<feature type="region of interest" description="Disordered" evidence="7">
    <location>
        <begin position="422"/>
        <end position="465"/>
    </location>
</feature>
<keyword evidence="4" id="KW-0809">Transit peptide</keyword>
<evidence type="ECO:0000256" key="4">
    <source>
        <dbReference type="ARBA" id="ARBA00022946"/>
    </source>
</evidence>
<feature type="compositionally biased region" description="Low complexity" evidence="7">
    <location>
        <begin position="422"/>
        <end position="440"/>
    </location>
</feature>
<evidence type="ECO:0000313" key="8">
    <source>
        <dbReference type="EMBL" id="KAF9583886.1"/>
    </source>
</evidence>
<protein>
    <recommendedName>
        <fullName evidence="3 6">Altered inheritance of mitochondria protein 24, mitochondrial</fullName>
    </recommendedName>
</protein>
<accession>A0A9P6KGC0</accession>
<dbReference type="OrthoDB" id="1705416at2759"/>
<comment type="caution">
    <text evidence="8">The sequence shown here is derived from an EMBL/GenBank/DDBJ whole genome shotgun (WGS) entry which is preliminary data.</text>
</comment>
<evidence type="ECO:0000256" key="3">
    <source>
        <dbReference type="ARBA" id="ARBA00013287"/>
    </source>
</evidence>
<keyword evidence="5 6" id="KW-0496">Mitochondrion</keyword>